<keyword evidence="3" id="KW-1185">Reference proteome</keyword>
<sequence>MMSLLISLYNTVLIILATTGLTTAWNATGRLNTTLTVWDPDVDSYQPTGLELNIGVSYGSSRIPGSSVDTDLQYTVSESIWLSDLDGNSICVAPYTLCALAFTGGLTNTTVIAQMQEDNGNCASVFEPNCIGDLKGALGNAVLEAGNGDLTSHEICASISGAVKIPGSCASIGSLLNRSSSGVLLETSSTCGVNGDQPFTVTSFTEPQSQLGTVFGTYDQYIEGFTPVMLIAFGPNGTNIVAENPVGTRSLNCIRPVNVVKGSRKPGAASPSSQFSIALTIAVSVSSVVFLAL</sequence>
<accession>A0A443HL85</accession>
<reference evidence="2 3" key="1">
    <citation type="journal article" date="2018" name="Front. Microbiol.">
        <title>Genomic and genetic insights into a cosmopolitan fungus, Paecilomyces variotii (Eurotiales).</title>
        <authorList>
            <person name="Urquhart A.S."/>
            <person name="Mondo S.J."/>
            <person name="Makela M.R."/>
            <person name="Hane J.K."/>
            <person name="Wiebenga A."/>
            <person name="He G."/>
            <person name="Mihaltcheva S."/>
            <person name="Pangilinan J."/>
            <person name="Lipzen A."/>
            <person name="Barry K."/>
            <person name="de Vries R.P."/>
            <person name="Grigoriev I.V."/>
            <person name="Idnurm A."/>
        </authorList>
    </citation>
    <scope>NUCLEOTIDE SEQUENCE [LARGE SCALE GENOMIC DNA]</scope>
    <source>
        <strain evidence="2 3">CBS 101075</strain>
    </source>
</reference>
<feature type="signal peptide" evidence="1">
    <location>
        <begin position="1"/>
        <end position="24"/>
    </location>
</feature>
<organism evidence="2 3">
    <name type="scientific">Byssochlamys spectabilis</name>
    <name type="common">Paecilomyces variotii</name>
    <dbReference type="NCBI Taxonomy" id="264951"/>
    <lineage>
        <taxon>Eukaryota</taxon>
        <taxon>Fungi</taxon>
        <taxon>Dikarya</taxon>
        <taxon>Ascomycota</taxon>
        <taxon>Pezizomycotina</taxon>
        <taxon>Eurotiomycetes</taxon>
        <taxon>Eurotiomycetidae</taxon>
        <taxon>Eurotiales</taxon>
        <taxon>Thermoascaceae</taxon>
        <taxon>Paecilomyces</taxon>
    </lineage>
</organism>
<evidence type="ECO:0000256" key="1">
    <source>
        <dbReference type="SAM" id="SignalP"/>
    </source>
</evidence>
<evidence type="ECO:0000313" key="3">
    <source>
        <dbReference type="Proteomes" id="UP000283841"/>
    </source>
</evidence>
<comment type="caution">
    <text evidence="2">The sequence shown here is derived from an EMBL/GenBank/DDBJ whole genome shotgun (WGS) entry which is preliminary data.</text>
</comment>
<dbReference type="AlphaFoldDB" id="A0A443HL85"/>
<feature type="chain" id="PRO_5019031505" description="GPI anchored protein" evidence="1">
    <location>
        <begin position="25"/>
        <end position="293"/>
    </location>
</feature>
<dbReference type="Proteomes" id="UP000283841">
    <property type="component" value="Unassembled WGS sequence"/>
</dbReference>
<evidence type="ECO:0008006" key="4">
    <source>
        <dbReference type="Google" id="ProtNLM"/>
    </source>
</evidence>
<name>A0A443HL85_BYSSP</name>
<dbReference type="VEuPathDB" id="FungiDB:C8Q69DRAFT_477602"/>
<evidence type="ECO:0000313" key="2">
    <source>
        <dbReference type="EMBL" id="RWQ92564.1"/>
    </source>
</evidence>
<keyword evidence="1" id="KW-0732">Signal</keyword>
<dbReference type="GeneID" id="39600605"/>
<gene>
    <name evidence="2" type="ORF">C8Q69DRAFT_477602</name>
</gene>
<protein>
    <recommendedName>
        <fullName evidence="4">GPI anchored protein</fullName>
    </recommendedName>
</protein>
<dbReference type="EMBL" id="RCNU01000012">
    <property type="protein sequence ID" value="RWQ92564.1"/>
    <property type="molecule type" value="Genomic_DNA"/>
</dbReference>
<proteinExistence type="predicted"/>
<dbReference type="RefSeq" id="XP_028482209.1">
    <property type="nucleotide sequence ID" value="XM_028631328.1"/>
</dbReference>